<reference evidence="1 2" key="1">
    <citation type="submission" date="2019-03" db="EMBL/GenBank/DDBJ databases">
        <title>Genomic Encyclopedia of Type Strains, Phase IV (KMG-IV): sequencing the most valuable type-strain genomes for metagenomic binning, comparative biology and taxonomic classification.</title>
        <authorList>
            <person name="Goeker M."/>
        </authorList>
    </citation>
    <scope>NUCLEOTIDE SEQUENCE [LARGE SCALE GENOMIC DNA]</scope>
    <source>
        <strain evidence="1 2">DSM 28679</strain>
    </source>
</reference>
<dbReference type="AlphaFoldDB" id="A0A4R6TV15"/>
<proteinExistence type="predicted"/>
<protein>
    <submittedName>
        <fullName evidence="1">Uncharacterized protein</fullName>
    </submittedName>
</protein>
<organism evidence="1 2">
    <name type="scientific">Thiopseudomonas denitrificans</name>
    <dbReference type="NCBI Taxonomy" id="1501432"/>
    <lineage>
        <taxon>Bacteria</taxon>
        <taxon>Pseudomonadati</taxon>
        <taxon>Pseudomonadota</taxon>
        <taxon>Gammaproteobacteria</taxon>
        <taxon>Pseudomonadales</taxon>
        <taxon>Pseudomonadaceae</taxon>
        <taxon>Thiopseudomonas</taxon>
    </lineage>
</organism>
<name>A0A4R6TV15_9GAMM</name>
<dbReference type="Proteomes" id="UP000294575">
    <property type="component" value="Unassembled WGS sequence"/>
</dbReference>
<evidence type="ECO:0000313" key="2">
    <source>
        <dbReference type="Proteomes" id="UP000294575"/>
    </source>
</evidence>
<sequence length="84" mass="8745">MTVENHPLLRENPELADKLLARAMADGAFAQRAQRYATLDALVQNSSAGAEEAAEYAALGKQLIGELELPVTTSCCGGCGGSAH</sequence>
<evidence type="ECO:0000313" key="1">
    <source>
        <dbReference type="EMBL" id="TDQ37610.1"/>
    </source>
</evidence>
<keyword evidence="2" id="KW-1185">Reference proteome</keyword>
<gene>
    <name evidence="1" type="ORF">DFQ45_107117</name>
</gene>
<comment type="caution">
    <text evidence="1">The sequence shown here is derived from an EMBL/GenBank/DDBJ whole genome shotgun (WGS) entry which is preliminary data.</text>
</comment>
<accession>A0A4R6TV15</accession>
<dbReference type="RefSeq" id="WP_101495737.1">
    <property type="nucleotide sequence ID" value="NZ_LNJZ01000002.1"/>
</dbReference>
<dbReference type="EMBL" id="SNYK01000007">
    <property type="protein sequence ID" value="TDQ37610.1"/>
    <property type="molecule type" value="Genomic_DNA"/>
</dbReference>
<dbReference type="OrthoDB" id="1263265at2"/>